<name>D3VDQ9_XENNA</name>
<evidence type="ECO:0000313" key="1">
    <source>
        <dbReference type="EMBL" id="CBJ89976.1"/>
    </source>
</evidence>
<sequence length="77" mass="8592">MLTITALGKGLPKFQGIEPVYHIVKRIVAGDTIWQIQKLPEPVLFGLTIFFNRIETFTTTDHGTNRDGQNIDAGHTV</sequence>
<protein>
    <submittedName>
        <fullName evidence="1">Uncharacterized protein</fullName>
    </submittedName>
</protein>
<dbReference type="Proteomes" id="UP000008075">
    <property type="component" value="Chromosome"/>
</dbReference>
<reference evidence="1 2" key="1">
    <citation type="journal article" date="2011" name="PLoS ONE">
        <title>The entomopathogenic bacterial endosymbionts xenorhabdus and photorhabdus: convergent lifestyles from divergent genomes.</title>
        <authorList>
            <person name="Chaston J.M."/>
            <person name="Suen G."/>
            <person name="Tucker S.L."/>
            <person name="Andersen A.W."/>
            <person name="Bhasin A."/>
            <person name="Bode E."/>
            <person name="Bode H.B."/>
            <person name="Brachmann A.O."/>
            <person name="Cowles C.E."/>
            <person name="Cowles K.N."/>
            <person name="Darby C."/>
            <person name="de Leon L."/>
            <person name="Drace K."/>
            <person name="Du Z."/>
            <person name="Givaudan A."/>
            <person name="Herbert Tran E.E."/>
            <person name="Jewell K.A."/>
            <person name="Knack J.J."/>
            <person name="Krasomil-Osterfeld K.C."/>
            <person name="Kukor R."/>
            <person name="Lanois A."/>
            <person name="Latreille P."/>
            <person name="Leimgruber N.K."/>
            <person name="Lipke C.M."/>
            <person name="Liu R."/>
            <person name="Lu X."/>
            <person name="Martens E.C."/>
            <person name="Marri P.R."/>
            <person name="Medigue C."/>
            <person name="Menard M.L."/>
            <person name="Miller N.M."/>
            <person name="Morales-Soto N."/>
            <person name="Norton S."/>
            <person name="Ogier J.C."/>
            <person name="Orchard S.S."/>
            <person name="Park D."/>
            <person name="Park Y."/>
            <person name="Qurollo B.A."/>
            <person name="Sugar D.R."/>
            <person name="Richards G.R."/>
            <person name="Rouy Z."/>
            <person name="Slominski B."/>
            <person name="Slominski K."/>
            <person name="Snyder H."/>
            <person name="Tjaden B.C."/>
            <person name="van der Hoeven R."/>
            <person name="Welch R.D."/>
            <person name="Wheeler C."/>
            <person name="Xiang B."/>
            <person name="Barbazuk B."/>
            <person name="Gaudriault S."/>
            <person name="Goodner B."/>
            <person name="Slater S.C."/>
            <person name="Forst S."/>
            <person name="Goldman B.S."/>
            <person name="Goodrich-Blair H."/>
        </authorList>
    </citation>
    <scope>NUCLEOTIDE SEQUENCE [LARGE SCALE GENOMIC DNA]</scope>
    <source>
        <strain evidence="2">ATCC 19061 / DSM 3370 / CCUG 14189 / LMG 1036 / NCIMB 9965 / AN6</strain>
    </source>
</reference>
<gene>
    <name evidence="1" type="ordered locus">XNC1_1916</name>
</gene>
<dbReference type="HOGENOM" id="CLU_2903306_0_0_6"/>
<dbReference type="AlphaFoldDB" id="D3VDQ9"/>
<proteinExistence type="predicted"/>
<dbReference type="KEGG" id="xne:XNC1_1916"/>
<evidence type="ECO:0000313" key="2">
    <source>
        <dbReference type="Proteomes" id="UP000008075"/>
    </source>
</evidence>
<keyword evidence="2" id="KW-1185">Reference proteome</keyword>
<accession>D3VDQ9</accession>
<organism evidence="1 2">
    <name type="scientific">Xenorhabdus nematophila (strain ATCC 19061 / DSM 3370 / CCUG 14189 / LMG 1036 / NCIMB 9965 / AN6)</name>
    <dbReference type="NCBI Taxonomy" id="406817"/>
    <lineage>
        <taxon>Bacteria</taxon>
        <taxon>Pseudomonadati</taxon>
        <taxon>Pseudomonadota</taxon>
        <taxon>Gammaproteobacteria</taxon>
        <taxon>Enterobacterales</taxon>
        <taxon>Morganellaceae</taxon>
        <taxon>Xenorhabdus</taxon>
    </lineage>
</organism>
<dbReference type="EMBL" id="FN667742">
    <property type="protein sequence ID" value="CBJ89976.1"/>
    <property type="molecule type" value="Genomic_DNA"/>
</dbReference>